<dbReference type="InterPro" id="IPR003593">
    <property type="entry name" value="AAA+_ATPase"/>
</dbReference>
<evidence type="ECO:0000256" key="2">
    <source>
        <dbReference type="ARBA" id="ARBA00022692"/>
    </source>
</evidence>
<evidence type="ECO:0000313" key="11">
    <source>
        <dbReference type="EMBL" id="MDT0593349.1"/>
    </source>
</evidence>
<dbReference type="RefSeq" id="WP_311366870.1">
    <property type="nucleotide sequence ID" value="NZ_JAVRHX010000001.1"/>
</dbReference>
<sequence length="734" mass="82995">MDTASQVTWLQKIALSKRGVPVVMQSESSECGLACIAMICQFYENFIEIRDLRNTCSFQSRGINLSDLVELSNTLGLTSRALKVSLNELKNLRLPAVLHWNLNHFVVLEKVTRNFVHINDPALGKRKLSFEKCSYCFTGIGLELIPNHGFKKLTKQKQLKLSDFMQGISGIKRQLLWLLGLSILLQCFMLVAPFYMQTIVDHIIASQNQSLLLVLALGFAILLCIDTLTTWAREQLLLRFSNQFNLIISERVFSHLLSLPMRYFKTRHMGDIVSRFGSLQNIRNIVSQGIVGAMIDSLLGVATLIVMLFYSPLLSFLVLFWVVLYALLRWVFYYPLKQHNQESLHADAKQQSYFMQSLRAITTTKLAQKEALTTATWMNHLVCLVNQQIKIGEWQIRFSTINKLLFGFENIFIIFVAASLVMENAFTLGMLFAFISYKGKFIAASTSMIDKWIEFTLLSVHLKRLEDIVFTKPENTSSLTNKLAYKRLTTLQKTQNIQNDVGARIDINELSFAHDKSRSRLFKNINTVFESGELVAIVGKSGCGKSSFLMCLLGLYEYDDGSISIDGQTLNSWNRQDAGVAGVLQDDQLLNGSLIDNICQFNQRPDYKFAIKCAQVACIHEDIMHMTMQYESLIGDMGDNLSGGQKQRLLLARALYQKPRLLVLDEATSHLDIQTEATICNNLKQLSCTIVMVAHRPQAIATANKIYALSSIGLTEISYSSDNFQPSTNKKDDN</sequence>
<accession>A0ABU2ZLY0</accession>
<evidence type="ECO:0000256" key="7">
    <source>
        <dbReference type="SAM" id="Phobius"/>
    </source>
</evidence>
<evidence type="ECO:0000256" key="3">
    <source>
        <dbReference type="ARBA" id="ARBA00022741"/>
    </source>
</evidence>
<dbReference type="InterPro" id="IPR036640">
    <property type="entry name" value="ABC1_TM_sf"/>
</dbReference>
<dbReference type="InterPro" id="IPR017871">
    <property type="entry name" value="ABC_transporter-like_CS"/>
</dbReference>
<evidence type="ECO:0000313" key="12">
    <source>
        <dbReference type="Proteomes" id="UP001253545"/>
    </source>
</evidence>
<feature type="domain" description="ABC transmembrane type-1" evidence="9">
    <location>
        <begin position="176"/>
        <end position="457"/>
    </location>
</feature>
<organism evidence="11 12">
    <name type="scientific">Glaciecola petra</name>
    <dbReference type="NCBI Taxonomy" id="3075602"/>
    <lineage>
        <taxon>Bacteria</taxon>
        <taxon>Pseudomonadati</taxon>
        <taxon>Pseudomonadota</taxon>
        <taxon>Gammaproteobacteria</taxon>
        <taxon>Alteromonadales</taxon>
        <taxon>Alteromonadaceae</taxon>
        <taxon>Glaciecola</taxon>
    </lineage>
</organism>
<keyword evidence="12" id="KW-1185">Reference proteome</keyword>
<reference evidence="11 12" key="1">
    <citation type="submission" date="2023-09" db="EMBL/GenBank/DDBJ databases">
        <authorList>
            <person name="Rey-Velasco X."/>
        </authorList>
    </citation>
    <scope>NUCLEOTIDE SEQUENCE [LARGE SCALE GENOMIC DNA]</scope>
    <source>
        <strain evidence="11 12">P117</strain>
    </source>
</reference>
<dbReference type="EMBL" id="JAVRHX010000001">
    <property type="protein sequence ID" value="MDT0593349.1"/>
    <property type="molecule type" value="Genomic_DNA"/>
</dbReference>
<dbReference type="SUPFAM" id="SSF90123">
    <property type="entry name" value="ABC transporter transmembrane region"/>
    <property type="match status" value="1"/>
</dbReference>
<comment type="caution">
    <text evidence="11">The sequence shown here is derived from an EMBL/GenBank/DDBJ whole genome shotgun (WGS) entry which is preliminary data.</text>
</comment>
<evidence type="ECO:0000256" key="5">
    <source>
        <dbReference type="ARBA" id="ARBA00022989"/>
    </source>
</evidence>
<dbReference type="Gene3D" id="3.40.50.300">
    <property type="entry name" value="P-loop containing nucleotide triphosphate hydrolases"/>
    <property type="match status" value="1"/>
</dbReference>
<dbReference type="Gene3D" id="3.90.70.10">
    <property type="entry name" value="Cysteine proteinases"/>
    <property type="match status" value="1"/>
</dbReference>
<feature type="transmembrane region" description="Helical" evidence="7">
    <location>
        <begin position="285"/>
        <end position="310"/>
    </location>
</feature>
<feature type="transmembrane region" description="Helical" evidence="7">
    <location>
        <begin position="316"/>
        <end position="336"/>
    </location>
</feature>
<evidence type="ECO:0000256" key="4">
    <source>
        <dbReference type="ARBA" id="ARBA00022840"/>
    </source>
</evidence>
<gene>
    <name evidence="11" type="ORF">RM552_00660</name>
</gene>
<keyword evidence="5 7" id="KW-1133">Transmembrane helix</keyword>
<keyword evidence="3" id="KW-0547">Nucleotide-binding</keyword>
<dbReference type="Pfam" id="PF03412">
    <property type="entry name" value="Peptidase_C39"/>
    <property type="match status" value="1"/>
</dbReference>
<dbReference type="InterPro" id="IPR039421">
    <property type="entry name" value="Type_1_exporter"/>
</dbReference>
<dbReference type="Pfam" id="PF00664">
    <property type="entry name" value="ABC_membrane"/>
    <property type="match status" value="1"/>
</dbReference>
<keyword evidence="4" id="KW-0067">ATP-binding</keyword>
<dbReference type="CDD" id="cd03228">
    <property type="entry name" value="ABCC_MRP_Like"/>
    <property type="match status" value="1"/>
</dbReference>
<dbReference type="PANTHER" id="PTHR24221:SF606">
    <property type="entry name" value="COLICIN V SECRETION-PROCESSING ATP-BINDING PROTEIN"/>
    <property type="match status" value="1"/>
</dbReference>
<feature type="transmembrane region" description="Helical" evidence="7">
    <location>
        <begin position="211"/>
        <end position="232"/>
    </location>
</feature>
<keyword evidence="6 7" id="KW-0472">Membrane</keyword>
<proteinExistence type="predicted"/>
<name>A0ABU2ZLY0_9ALTE</name>
<feature type="transmembrane region" description="Helical" evidence="7">
    <location>
        <begin position="175"/>
        <end position="199"/>
    </location>
</feature>
<keyword evidence="2 7" id="KW-0812">Transmembrane</keyword>
<dbReference type="PROSITE" id="PS50929">
    <property type="entry name" value="ABC_TM1F"/>
    <property type="match status" value="1"/>
</dbReference>
<dbReference type="InterPro" id="IPR011527">
    <property type="entry name" value="ABC1_TM_dom"/>
</dbReference>
<evidence type="ECO:0000259" key="10">
    <source>
        <dbReference type="PROSITE" id="PS50990"/>
    </source>
</evidence>
<dbReference type="InterPro" id="IPR003439">
    <property type="entry name" value="ABC_transporter-like_ATP-bd"/>
</dbReference>
<dbReference type="PANTHER" id="PTHR24221">
    <property type="entry name" value="ATP-BINDING CASSETTE SUB-FAMILY B"/>
    <property type="match status" value="1"/>
</dbReference>
<feature type="domain" description="Peptidase C39" evidence="10">
    <location>
        <begin position="25"/>
        <end position="144"/>
    </location>
</feature>
<protein>
    <submittedName>
        <fullName evidence="11">Peptidase domain-containing ABC transporter</fullName>
    </submittedName>
</protein>
<evidence type="ECO:0000259" key="8">
    <source>
        <dbReference type="PROSITE" id="PS50893"/>
    </source>
</evidence>
<dbReference type="PROSITE" id="PS00211">
    <property type="entry name" value="ABC_TRANSPORTER_1"/>
    <property type="match status" value="1"/>
</dbReference>
<dbReference type="InterPro" id="IPR027417">
    <property type="entry name" value="P-loop_NTPase"/>
</dbReference>
<dbReference type="SUPFAM" id="SSF52540">
    <property type="entry name" value="P-loop containing nucleoside triphosphate hydrolases"/>
    <property type="match status" value="1"/>
</dbReference>
<dbReference type="Proteomes" id="UP001253545">
    <property type="component" value="Unassembled WGS sequence"/>
</dbReference>
<comment type="subcellular location">
    <subcellularLocation>
        <location evidence="1">Cell membrane</location>
        <topology evidence="1">Multi-pass membrane protein</topology>
    </subcellularLocation>
</comment>
<evidence type="ECO:0000256" key="1">
    <source>
        <dbReference type="ARBA" id="ARBA00004651"/>
    </source>
</evidence>
<feature type="transmembrane region" description="Helical" evidence="7">
    <location>
        <begin position="411"/>
        <end position="437"/>
    </location>
</feature>
<dbReference type="SMART" id="SM00382">
    <property type="entry name" value="AAA"/>
    <property type="match status" value="1"/>
</dbReference>
<dbReference type="InterPro" id="IPR005074">
    <property type="entry name" value="Peptidase_C39"/>
</dbReference>
<dbReference type="Pfam" id="PF00005">
    <property type="entry name" value="ABC_tran"/>
    <property type="match status" value="1"/>
</dbReference>
<evidence type="ECO:0000256" key="6">
    <source>
        <dbReference type="ARBA" id="ARBA00023136"/>
    </source>
</evidence>
<dbReference type="CDD" id="cd18567">
    <property type="entry name" value="ABC_6TM_CvaB_RaxB_like"/>
    <property type="match status" value="1"/>
</dbReference>
<feature type="domain" description="ABC transporter" evidence="8">
    <location>
        <begin position="505"/>
        <end position="734"/>
    </location>
</feature>
<dbReference type="PROSITE" id="PS50990">
    <property type="entry name" value="PEPTIDASE_C39"/>
    <property type="match status" value="1"/>
</dbReference>
<dbReference type="PROSITE" id="PS50893">
    <property type="entry name" value="ABC_TRANSPORTER_2"/>
    <property type="match status" value="1"/>
</dbReference>
<dbReference type="Gene3D" id="1.20.1560.10">
    <property type="entry name" value="ABC transporter type 1, transmembrane domain"/>
    <property type="match status" value="1"/>
</dbReference>
<evidence type="ECO:0000259" key="9">
    <source>
        <dbReference type="PROSITE" id="PS50929"/>
    </source>
</evidence>